<evidence type="ECO:0000313" key="2">
    <source>
        <dbReference type="Proteomes" id="UP000215914"/>
    </source>
</evidence>
<dbReference type="AlphaFoldDB" id="A0A9K3NFN3"/>
<reference evidence="1" key="2">
    <citation type="submission" date="2020-06" db="EMBL/GenBank/DDBJ databases">
        <title>Helianthus annuus Genome sequencing and assembly Release 2.</title>
        <authorList>
            <person name="Gouzy J."/>
            <person name="Langlade N."/>
            <person name="Munos S."/>
        </authorList>
    </citation>
    <scope>NUCLEOTIDE SEQUENCE</scope>
    <source>
        <tissue evidence="1">Leaves</tissue>
    </source>
</reference>
<comment type="caution">
    <text evidence="1">The sequence shown here is derived from an EMBL/GenBank/DDBJ whole genome shotgun (WGS) entry which is preliminary data.</text>
</comment>
<evidence type="ECO:0000313" key="1">
    <source>
        <dbReference type="EMBL" id="KAF5798035.1"/>
    </source>
</evidence>
<name>A0A9K3NFN3_HELAN</name>
<keyword evidence="2" id="KW-1185">Reference proteome</keyword>
<organism evidence="1 2">
    <name type="scientific">Helianthus annuus</name>
    <name type="common">Common sunflower</name>
    <dbReference type="NCBI Taxonomy" id="4232"/>
    <lineage>
        <taxon>Eukaryota</taxon>
        <taxon>Viridiplantae</taxon>
        <taxon>Streptophyta</taxon>
        <taxon>Embryophyta</taxon>
        <taxon>Tracheophyta</taxon>
        <taxon>Spermatophyta</taxon>
        <taxon>Magnoliopsida</taxon>
        <taxon>eudicotyledons</taxon>
        <taxon>Gunneridae</taxon>
        <taxon>Pentapetalae</taxon>
        <taxon>asterids</taxon>
        <taxon>campanulids</taxon>
        <taxon>Asterales</taxon>
        <taxon>Asteraceae</taxon>
        <taxon>Asteroideae</taxon>
        <taxon>Heliantheae alliance</taxon>
        <taxon>Heliantheae</taxon>
        <taxon>Helianthus</taxon>
    </lineage>
</organism>
<proteinExistence type="predicted"/>
<reference evidence="1" key="1">
    <citation type="journal article" date="2017" name="Nature">
        <title>The sunflower genome provides insights into oil metabolism, flowering and Asterid evolution.</title>
        <authorList>
            <person name="Badouin H."/>
            <person name="Gouzy J."/>
            <person name="Grassa C.J."/>
            <person name="Murat F."/>
            <person name="Staton S.E."/>
            <person name="Cottret L."/>
            <person name="Lelandais-Briere C."/>
            <person name="Owens G.L."/>
            <person name="Carrere S."/>
            <person name="Mayjonade B."/>
            <person name="Legrand L."/>
            <person name="Gill N."/>
            <person name="Kane N.C."/>
            <person name="Bowers J.E."/>
            <person name="Hubner S."/>
            <person name="Bellec A."/>
            <person name="Berard A."/>
            <person name="Berges H."/>
            <person name="Blanchet N."/>
            <person name="Boniface M.C."/>
            <person name="Brunel D."/>
            <person name="Catrice O."/>
            <person name="Chaidir N."/>
            <person name="Claudel C."/>
            <person name="Donnadieu C."/>
            <person name="Faraut T."/>
            <person name="Fievet G."/>
            <person name="Helmstetter N."/>
            <person name="King M."/>
            <person name="Knapp S.J."/>
            <person name="Lai Z."/>
            <person name="Le Paslier M.C."/>
            <person name="Lippi Y."/>
            <person name="Lorenzon L."/>
            <person name="Mandel J.R."/>
            <person name="Marage G."/>
            <person name="Marchand G."/>
            <person name="Marquand E."/>
            <person name="Bret-Mestries E."/>
            <person name="Morien E."/>
            <person name="Nambeesan S."/>
            <person name="Nguyen T."/>
            <person name="Pegot-Espagnet P."/>
            <person name="Pouilly N."/>
            <person name="Raftis F."/>
            <person name="Sallet E."/>
            <person name="Schiex T."/>
            <person name="Thomas J."/>
            <person name="Vandecasteele C."/>
            <person name="Vares D."/>
            <person name="Vear F."/>
            <person name="Vautrin S."/>
            <person name="Crespi M."/>
            <person name="Mangin B."/>
            <person name="Burke J.M."/>
            <person name="Salse J."/>
            <person name="Munos S."/>
            <person name="Vincourt P."/>
            <person name="Rieseberg L.H."/>
            <person name="Langlade N.B."/>
        </authorList>
    </citation>
    <scope>NUCLEOTIDE SEQUENCE</scope>
    <source>
        <tissue evidence="1">Leaves</tissue>
    </source>
</reference>
<dbReference type="Gramene" id="mRNA:HanXRQr2_Chr07g0287931">
    <property type="protein sequence ID" value="mRNA:HanXRQr2_Chr07g0287931"/>
    <property type="gene ID" value="HanXRQr2_Chr07g0287931"/>
</dbReference>
<gene>
    <name evidence="1" type="ORF">HanXRQr2_Chr07g0287931</name>
</gene>
<protein>
    <submittedName>
        <fullName evidence="1">Uncharacterized protein</fullName>
    </submittedName>
</protein>
<dbReference type="Proteomes" id="UP000215914">
    <property type="component" value="Unassembled WGS sequence"/>
</dbReference>
<dbReference type="EMBL" id="MNCJ02000322">
    <property type="protein sequence ID" value="KAF5798035.1"/>
    <property type="molecule type" value="Genomic_DNA"/>
</dbReference>
<sequence>MMQGPLDVELLKDYQNLEQNMMWSSRPREHRGTQVFGLVMV</sequence>
<accession>A0A9K3NFN3</accession>